<dbReference type="HOGENOM" id="CLU_2538678_0_0_5"/>
<reference evidence="2" key="1">
    <citation type="journal article" date="2009" name="PLoS ONE">
        <title>Methylobacterium genome sequences: a reference blueprint to investigate microbial metabolism of C1 compounds from natural and industrial sources.</title>
        <authorList>
            <person name="Vuilleumier S."/>
            <person name="Chistoserdova L."/>
            <person name="Lee M.-C."/>
            <person name="Bringel F."/>
            <person name="Lajus A."/>
            <person name="Zhou Y."/>
            <person name="Gourion B."/>
            <person name="Barbe V."/>
            <person name="Chang J."/>
            <person name="Cruveiller S."/>
            <person name="Dossat C."/>
            <person name="Gillett W."/>
            <person name="Gruffaz C."/>
            <person name="Haugen E."/>
            <person name="Hourcade E."/>
            <person name="Levy R."/>
            <person name="Mangenot S."/>
            <person name="Muller E."/>
            <person name="Nadalig T."/>
            <person name="Pagni M."/>
            <person name="Penny C."/>
            <person name="Peyraud R."/>
            <person name="Robinson D.G."/>
            <person name="Roche D."/>
            <person name="Rouy Z."/>
            <person name="Saenampechek C."/>
            <person name="Salvignol G."/>
            <person name="Vallenet D."/>
            <person name="Wu Z."/>
            <person name="Marx C.J."/>
            <person name="Vorholt J.A."/>
            <person name="Olson M.V."/>
            <person name="Kaul R."/>
            <person name="Weissenbach J."/>
            <person name="Medigue C."/>
            <person name="Lidstrom M.E."/>
        </authorList>
    </citation>
    <scope>NUCLEOTIDE SEQUENCE [LARGE SCALE GENOMIC DNA]</scope>
    <source>
        <strain evidence="2">DSM 6343 / CIP 106787 / DM4</strain>
    </source>
</reference>
<dbReference type="KEGG" id="mdi:METDI1646"/>
<dbReference type="AlphaFoldDB" id="C7CHF9"/>
<evidence type="ECO:0000313" key="1">
    <source>
        <dbReference type="EMBL" id="CAX23243.1"/>
    </source>
</evidence>
<proteinExistence type="predicted"/>
<accession>C7CHF9</accession>
<organism evidence="1 2">
    <name type="scientific">Methylorubrum extorquens (strain DSM 6343 / CIP 106787 / DM4)</name>
    <name type="common">Methylobacterium extorquens</name>
    <dbReference type="NCBI Taxonomy" id="661410"/>
    <lineage>
        <taxon>Bacteria</taxon>
        <taxon>Pseudomonadati</taxon>
        <taxon>Pseudomonadota</taxon>
        <taxon>Alphaproteobacteria</taxon>
        <taxon>Hyphomicrobiales</taxon>
        <taxon>Methylobacteriaceae</taxon>
        <taxon>Methylorubrum</taxon>
    </lineage>
</organism>
<dbReference type="Proteomes" id="UP000008070">
    <property type="component" value="Chromosome"/>
</dbReference>
<protein>
    <submittedName>
        <fullName evidence="1">Uncharacterized protein</fullName>
    </submittedName>
</protein>
<gene>
    <name evidence="1" type="ORF">METD_I1646</name>
</gene>
<dbReference type="EMBL" id="FP103042">
    <property type="protein sequence ID" value="CAX23243.1"/>
    <property type="molecule type" value="Genomic_DNA"/>
</dbReference>
<name>C7CHF9_METED</name>
<sequence length="83" mass="8775">MAAYSLRWKAWTHANALLGLQSLDDGIPIIESRAGAPIAPVLDPSDPAQCTALWEAAAVARRGVAHHGQSANTPRLCKSRTAC</sequence>
<evidence type="ECO:0000313" key="2">
    <source>
        <dbReference type="Proteomes" id="UP000008070"/>
    </source>
</evidence>